<dbReference type="Proteomes" id="UP000604046">
    <property type="component" value="Unassembled WGS sequence"/>
</dbReference>
<name>A0A812SHV7_9DINO</name>
<sequence>MGSRDLLTSGTDVSRDPLCQLAIELLDIAKRSPCACVPLVQIPEECVAADHRCLVPNAERLPAAATYPILGWDGPHWAPAPRLLRDVVWVLMLRPSGSQLVSARKLCSGDALRPDLSWLLNYTVPSVPSKGHLQFTGLQGAERGPQCALLGPLAVS</sequence>
<accession>A0A812SHV7</accession>
<comment type="caution">
    <text evidence="1">The sequence shown here is derived from an EMBL/GenBank/DDBJ whole genome shotgun (WGS) entry which is preliminary data.</text>
</comment>
<organism evidence="1 2">
    <name type="scientific">Symbiodinium natans</name>
    <dbReference type="NCBI Taxonomy" id="878477"/>
    <lineage>
        <taxon>Eukaryota</taxon>
        <taxon>Sar</taxon>
        <taxon>Alveolata</taxon>
        <taxon>Dinophyceae</taxon>
        <taxon>Suessiales</taxon>
        <taxon>Symbiodiniaceae</taxon>
        <taxon>Symbiodinium</taxon>
    </lineage>
</organism>
<keyword evidence="2" id="KW-1185">Reference proteome</keyword>
<proteinExistence type="predicted"/>
<dbReference type="AlphaFoldDB" id="A0A812SHV7"/>
<evidence type="ECO:0000313" key="1">
    <source>
        <dbReference type="EMBL" id="CAE7475728.1"/>
    </source>
</evidence>
<reference evidence="1" key="1">
    <citation type="submission" date="2021-02" db="EMBL/GenBank/DDBJ databases">
        <authorList>
            <person name="Dougan E. K."/>
            <person name="Rhodes N."/>
            <person name="Thang M."/>
            <person name="Chan C."/>
        </authorList>
    </citation>
    <scope>NUCLEOTIDE SEQUENCE</scope>
</reference>
<gene>
    <name evidence="1" type="primary">GIP</name>
    <name evidence="1" type="ORF">SNAT2548_LOCUS26725</name>
</gene>
<evidence type="ECO:0000313" key="2">
    <source>
        <dbReference type="Proteomes" id="UP000604046"/>
    </source>
</evidence>
<dbReference type="EMBL" id="CAJNDS010002439">
    <property type="protein sequence ID" value="CAE7475728.1"/>
    <property type="molecule type" value="Genomic_DNA"/>
</dbReference>
<protein>
    <submittedName>
        <fullName evidence="1">GIP protein</fullName>
    </submittedName>
</protein>